<organism evidence="2 3">
    <name type="scientific">Faecalibacillus faecis</name>
    <dbReference type="NCBI Taxonomy" id="1982628"/>
    <lineage>
        <taxon>Bacteria</taxon>
        <taxon>Bacillati</taxon>
        <taxon>Bacillota</taxon>
        <taxon>Erysipelotrichia</taxon>
        <taxon>Erysipelotrichales</taxon>
        <taxon>Coprobacillaceae</taxon>
        <taxon>Faecalibacillus</taxon>
    </lineage>
</organism>
<gene>
    <name evidence="2" type="ORF">C7U55_04630</name>
</gene>
<comment type="caution">
    <text evidence="2">The sequence shown here is derived from an EMBL/GenBank/DDBJ whole genome shotgun (WGS) entry which is preliminary data.</text>
</comment>
<dbReference type="Proteomes" id="UP000241201">
    <property type="component" value="Unassembled WGS sequence"/>
</dbReference>
<name>A0A2T3G1L2_9FIRM</name>
<proteinExistence type="predicted"/>
<accession>A0A2T3G1L2</accession>
<dbReference type="EMBL" id="PYLP01000003">
    <property type="protein sequence ID" value="PST41426.1"/>
    <property type="molecule type" value="Genomic_DNA"/>
</dbReference>
<dbReference type="GeneID" id="77470383"/>
<feature type="transmembrane region" description="Helical" evidence="1">
    <location>
        <begin position="12"/>
        <end position="37"/>
    </location>
</feature>
<reference evidence="3" key="1">
    <citation type="submission" date="2018-03" db="EMBL/GenBank/DDBJ databases">
        <title>Lachnoclostridium SNUG30370 gen.nov., sp.nov., isolated from human faeces.</title>
        <authorList>
            <person name="Seo B."/>
            <person name="Jeon K."/>
            <person name="Ko G."/>
        </authorList>
    </citation>
    <scope>NUCLEOTIDE SEQUENCE [LARGE SCALE GENOMIC DNA]</scope>
    <source>
        <strain evidence="3">SNUG30370</strain>
    </source>
</reference>
<protein>
    <submittedName>
        <fullName evidence="2">Uncharacterized protein</fullName>
    </submittedName>
</protein>
<dbReference type="PROSITE" id="PS51257">
    <property type="entry name" value="PROKAR_LIPOPROTEIN"/>
    <property type="match status" value="1"/>
</dbReference>
<feature type="transmembrane region" description="Helical" evidence="1">
    <location>
        <begin position="49"/>
        <end position="70"/>
    </location>
</feature>
<keyword evidence="1" id="KW-1133">Transmembrane helix</keyword>
<dbReference type="AlphaFoldDB" id="A0A2T3G1L2"/>
<keyword evidence="1" id="KW-0472">Membrane</keyword>
<evidence type="ECO:0000256" key="1">
    <source>
        <dbReference type="SAM" id="Phobius"/>
    </source>
</evidence>
<dbReference type="RefSeq" id="WP_106987543.1">
    <property type="nucleotide sequence ID" value="NZ_JADPLM010000029.1"/>
</dbReference>
<keyword evidence="1" id="KW-0812">Transmembrane</keyword>
<keyword evidence="3" id="KW-1185">Reference proteome</keyword>
<evidence type="ECO:0000313" key="2">
    <source>
        <dbReference type="EMBL" id="PST41426.1"/>
    </source>
</evidence>
<evidence type="ECO:0000313" key="3">
    <source>
        <dbReference type="Proteomes" id="UP000241201"/>
    </source>
</evidence>
<sequence length="77" mass="8995">MEDYKNKHKMIMLIPALSSGCVSLFRIIFNNGIVFLIENLFSGLARAMSFFQAGYALCLFIFSVYLLYCFKNFFWLL</sequence>